<organism evidence="1 2">
    <name type="scientific">Linum tenue</name>
    <dbReference type="NCBI Taxonomy" id="586396"/>
    <lineage>
        <taxon>Eukaryota</taxon>
        <taxon>Viridiplantae</taxon>
        <taxon>Streptophyta</taxon>
        <taxon>Embryophyta</taxon>
        <taxon>Tracheophyta</taxon>
        <taxon>Spermatophyta</taxon>
        <taxon>Magnoliopsida</taxon>
        <taxon>eudicotyledons</taxon>
        <taxon>Gunneridae</taxon>
        <taxon>Pentapetalae</taxon>
        <taxon>rosids</taxon>
        <taxon>fabids</taxon>
        <taxon>Malpighiales</taxon>
        <taxon>Linaceae</taxon>
        <taxon>Linum</taxon>
    </lineage>
</organism>
<evidence type="ECO:0000313" key="1">
    <source>
        <dbReference type="EMBL" id="CAI0474145.1"/>
    </source>
</evidence>
<proteinExistence type="predicted"/>
<accession>A0AAV0PT53</accession>
<dbReference type="SUPFAM" id="SSF118310">
    <property type="entry name" value="AN1-like Zinc finger"/>
    <property type="match status" value="1"/>
</dbReference>
<keyword evidence="2" id="KW-1185">Reference proteome</keyword>
<gene>
    <name evidence="1" type="ORF">LITE_LOCUS39916</name>
</gene>
<name>A0AAV0PT53_9ROSI</name>
<sequence length="198" mass="22322">MIPFSGFSFFEAPQLGLLKILKRRRWIQSTTTEQTSHQRSRSYSPVAAVFWLGIQHEPLLQVVQGNMGLRGTGGVGQGRHGKTLTFKSENPMLEAESIATDINSAAHNRQRGRCHVVGCDDSKGGQGGEQVLDLQRESLVDGFKCKCGSSFCGLPRKYRLRLRFQESWEEYNCHANPIIKADKVERLCEMMKWNDGFS</sequence>
<comment type="caution">
    <text evidence="1">The sequence shown here is derived from an EMBL/GenBank/DDBJ whole genome shotgun (WGS) entry which is preliminary data.</text>
</comment>
<reference evidence="1" key="1">
    <citation type="submission" date="2022-08" db="EMBL/GenBank/DDBJ databases">
        <authorList>
            <person name="Gutierrez-Valencia J."/>
        </authorList>
    </citation>
    <scope>NUCLEOTIDE SEQUENCE</scope>
</reference>
<evidence type="ECO:0000313" key="2">
    <source>
        <dbReference type="Proteomes" id="UP001154282"/>
    </source>
</evidence>
<dbReference type="EMBL" id="CAMGYJ010000009">
    <property type="protein sequence ID" value="CAI0474145.1"/>
    <property type="molecule type" value="Genomic_DNA"/>
</dbReference>
<protein>
    <submittedName>
        <fullName evidence="1">Uncharacterized protein</fullName>
    </submittedName>
</protein>
<dbReference type="Proteomes" id="UP001154282">
    <property type="component" value="Unassembled WGS sequence"/>
</dbReference>
<dbReference type="InterPro" id="IPR035896">
    <property type="entry name" value="AN1-like_Znf"/>
</dbReference>
<dbReference type="AlphaFoldDB" id="A0AAV0PT53"/>